<dbReference type="SUPFAM" id="SSF49899">
    <property type="entry name" value="Concanavalin A-like lectins/glucanases"/>
    <property type="match status" value="1"/>
</dbReference>
<proteinExistence type="predicted"/>
<name>A0A3B1IMG8_ASTMX</name>
<dbReference type="Proteomes" id="UP000018467">
    <property type="component" value="Unassembled WGS sequence"/>
</dbReference>
<keyword evidence="2" id="KW-1185">Reference proteome</keyword>
<reference evidence="1" key="4">
    <citation type="submission" date="2025-09" db="UniProtKB">
        <authorList>
            <consortium name="Ensembl"/>
        </authorList>
    </citation>
    <scope>IDENTIFICATION</scope>
</reference>
<dbReference type="InterPro" id="IPR013320">
    <property type="entry name" value="ConA-like_dom_sf"/>
</dbReference>
<dbReference type="AlphaFoldDB" id="A0A3B1IMG8"/>
<reference evidence="2" key="1">
    <citation type="submission" date="2013-03" db="EMBL/GenBank/DDBJ databases">
        <authorList>
            <person name="Jeffery W."/>
            <person name="Warren W."/>
            <person name="Wilson R.K."/>
        </authorList>
    </citation>
    <scope>NUCLEOTIDE SEQUENCE</scope>
    <source>
        <strain evidence="2">female</strain>
    </source>
</reference>
<dbReference type="Gene3D" id="2.60.120.200">
    <property type="match status" value="1"/>
</dbReference>
<dbReference type="InParanoid" id="A0A3B1IMG8"/>
<evidence type="ECO:0000313" key="1">
    <source>
        <dbReference type="Ensembl" id="ENSAMXP00000030750.1"/>
    </source>
</evidence>
<dbReference type="Ensembl" id="ENSAMXT00000031512.1">
    <property type="protein sequence ID" value="ENSAMXP00000030750.1"/>
    <property type="gene ID" value="ENSAMXG00000038897.1"/>
</dbReference>
<dbReference type="STRING" id="7994.ENSAMXP00000030750"/>
<organism evidence="1 2">
    <name type="scientific">Astyanax mexicanus</name>
    <name type="common">Blind cave fish</name>
    <name type="synonym">Astyanax fasciatus mexicanus</name>
    <dbReference type="NCBI Taxonomy" id="7994"/>
    <lineage>
        <taxon>Eukaryota</taxon>
        <taxon>Metazoa</taxon>
        <taxon>Chordata</taxon>
        <taxon>Craniata</taxon>
        <taxon>Vertebrata</taxon>
        <taxon>Euteleostomi</taxon>
        <taxon>Actinopterygii</taxon>
        <taxon>Neopterygii</taxon>
        <taxon>Teleostei</taxon>
        <taxon>Ostariophysi</taxon>
        <taxon>Characiformes</taxon>
        <taxon>Characoidei</taxon>
        <taxon>Acestrorhamphidae</taxon>
        <taxon>Acestrorhamphinae</taxon>
        <taxon>Astyanax</taxon>
    </lineage>
</organism>
<evidence type="ECO:0000313" key="2">
    <source>
        <dbReference type="Proteomes" id="UP000018467"/>
    </source>
</evidence>
<reference evidence="1" key="3">
    <citation type="submission" date="2025-08" db="UniProtKB">
        <authorList>
            <consortium name="Ensembl"/>
        </authorList>
    </citation>
    <scope>IDENTIFICATION</scope>
</reference>
<protein>
    <submittedName>
        <fullName evidence="1">Uncharacterized protein</fullName>
    </submittedName>
</protein>
<dbReference type="GeneTree" id="ENSGT01030000234935"/>
<reference evidence="2" key="2">
    <citation type="journal article" date="2014" name="Nat. Commun.">
        <title>The cavefish genome reveals candidate genes for eye loss.</title>
        <authorList>
            <person name="McGaugh S.E."/>
            <person name="Gross J.B."/>
            <person name="Aken B."/>
            <person name="Blin M."/>
            <person name="Borowsky R."/>
            <person name="Chalopin D."/>
            <person name="Hinaux H."/>
            <person name="Jeffery W.R."/>
            <person name="Keene A."/>
            <person name="Ma L."/>
            <person name="Minx P."/>
            <person name="Murphy D."/>
            <person name="O'Quin K.E."/>
            <person name="Retaux S."/>
            <person name="Rohner N."/>
            <person name="Searle S.M."/>
            <person name="Stahl B.A."/>
            <person name="Tabin C."/>
            <person name="Volff J.N."/>
            <person name="Yoshizawa M."/>
            <person name="Warren W.C."/>
        </authorList>
    </citation>
    <scope>NUCLEOTIDE SEQUENCE [LARGE SCALE GENOMIC DNA]</scope>
    <source>
        <strain evidence="2">female</strain>
    </source>
</reference>
<sequence length="208" mass="23040">NKAIKLAIFSCLSLFFTVGGYFMSKSKAVLQGCSDHWTLQDSWAMPLQFQMTVCVDVRVVTPGEWTAFTYTSPRSPYYDLALQGDDSALYAWLLGVKHRFSGQLELGRWYRLCLRRDARRDSFSLEVSGNPDPQQRTVIARTIPPTGTLLLGCQPRNASPGATQATVELYLFRVWDDVSEHGACEEGDGRGLGLAHVGHHQTPGQGLG</sequence>
<accession>A0A3B1IMG8</accession>
<dbReference type="Bgee" id="ENSAMXG00000038897">
    <property type="expression patterns" value="Expressed in olfactory epithelium and 1 other cell type or tissue"/>
</dbReference>